<protein>
    <submittedName>
        <fullName evidence="4">S9 family peptidase</fullName>
    </submittedName>
</protein>
<evidence type="ECO:0000259" key="3">
    <source>
        <dbReference type="Pfam" id="PF00326"/>
    </source>
</evidence>
<dbReference type="Gene3D" id="3.40.50.1820">
    <property type="entry name" value="alpha/beta hydrolase"/>
    <property type="match status" value="1"/>
</dbReference>
<evidence type="ECO:0000313" key="5">
    <source>
        <dbReference type="Proteomes" id="UP001209701"/>
    </source>
</evidence>
<evidence type="ECO:0000313" key="4">
    <source>
        <dbReference type="EMBL" id="MCV2370648.1"/>
    </source>
</evidence>
<dbReference type="SUPFAM" id="SSF82171">
    <property type="entry name" value="DPP6 N-terminal domain-like"/>
    <property type="match status" value="1"/>
</dbReference>
<dbReference type="Gene3D" id="2.120.10.30">
    <property type="entry name" value="TolB, C-terminal domain"/>
    <property type="match status" value="1"/>
</dbReference>
<comment type="caution">
    <text evidence="4">The sequence shown here is derived from an EMBL/GenBank/DDBJ whole genome shotgun (WGS) entry which is preliminary data.</text>
</comment>
<dbReference type="EMBL" id="JAJIRN010000010">
    <property type="protein sequence ID" value="MCV2370648.1"/>
    <property type="molecule type" value="Genomic_DNA"/>
</dbReference>
<dbReference type="RefSeq" id="WP_263573239.1">
    <property type="nucleotide sequence ID" value="NZ_JAJIRN010000010.1"/>
</dbReference>
<reference evidence="4 5" key="1">
    <citation type="submission" date="2021-11" db="EMBL/GenBank/DDBJ databases">
        <authorList>
            <person name="Liang Q."/>
            <person name="Mou H."/>
            <person name="Liu Z."/>
        </authorList>
    </citation>
    <scope>NUCLEOTIDE SEQUENCE [LARGE SCALE GENOMIC DNA]</scope>
    <source>
        <strain evidence="4 5">CHU3</strain>
    </source>
</reference>
<dbReference type="Pfam" id="PF00326">
    <property type="entry name" value="Peptidase_S9"/>
    <property type="match status" value="1"/>
</dbReference>
<gene>
    <name evidence="4" type="ORF">LNV07_21395</name>
</gene>
<dbReference type="Proteomes" id="UP001209701">
    <property type="component" value="Unassembled WGS sequence"/>
</dbReference>
<dbReference type="PANTHER" id="PTHR42776">
    <property type="entry name" value="SERINE PEPTIDASE S9 FAMILY MEMBER"/>
    <property type="match status" value="1"/>
</dbReference>
<keyword evidence="2" id="KW-0732">Signal</keyword>
<sequence length="669" mass="73344">MKKHLLLVKNITLALLLSAGAAVAAETTALLKPLTPVEDFVRRPKLDRITFSPSGKQFAALSEVKGRMNLLVVDVAKGDIRQVSSFESNDVAGFRWISEQRLVFSVTDYRRGLAEQTGGGLMAVDADGRGGRTLSPTQQDCMLANKICRSTEFFERVPGSEDEIIAWSNERSADSPDLIRLNTRTGKRTLITEDNPGSVRHWALDRELQARAALSVDSNTLASTFWYRDSERAPWRKLAVSPAFQPEIEPLAFDKEGSLYVATALESKDKKAIYKFDPVAGKLGEKIAAHPRFDLGLAENPRNPGRAASPLIFDPLTHALIGLRIDGDKSETVWFEEKLAKVQAAMDATLPKGNVNSLQPLADGQIVVNTSGGSDPGATYLYDPLKAELREIVRPRAWLDRAQAAEVRVLRYKARDGLEIPAYLTLPSGKEAKKLPLVAWIHGGPWARDEYRWDPDAQFLASRGYAVLQPNYRGSMGFGSKHLYAGFKQLGQSMQDDVTDGIAKLIADGVVDAERVCIGGASYGGYATLMGLAREPGLFKCGIDVVGVSDLTWWLELGYTDFNQSTAAGAGAFLREAIGNPVTDRAIMDAHSPRQLAAKIKAPLLIIHGAGDRRVPIVHAEAMRDALSAQGRPPEWLVFPDEGHGFMLEANRIAYYKRIEAFLAKHIGR</sequence>
<feature type="chain" id="PRO_5045603077" evidence="2">
    <location>
        <begin position="25"/>
        <end position="669"/>
    </location>
</feature>
<feature type="domain" description="Peptidase S9 prolyl oligopeptidase catalytic" evidence="3">
    <location>
        <begin position="456"/>
        <end position="668"/>
    </location>
</feature>
<dbReference type="PANTHER" id="PTHR42776:SF27">
    <property type="entry name" value="DIPEPTIDYL PEPTIDASE FAMILY MEMBER 6"/>
    <property type="match status" value="1"/>
</dbReference>
<accession>A0ABT2YKS1</accession>
<dbReference type="InterPro" id="IPR011042">
    <property type="entry name" value="6-blade_b-propeller_TolB-like"/>
</dbReference>
<feature type="signal peptide" evidence="2">
    <location>
        <begin position="1"/>
        <end position="24"/>
    </location>
</feature>
<evidence type="ECO:0000256" key="2">
    <source>
        <dbReference type="SAM" id="SignalP"/>
    </source>
</evidence>
<name>A0ABT2YKS1_9BURK</name>
<dbReference type="SUPFAM" id="SSF53474">
    <property type="entry name" value="alpha/beta-Hydrolases"/>
    <property type="match status" value="1"/>
</dbReference>
<keyword evidence="1" id="KW-0378">Hydrolase</keyword>
<dbReference type="InterPro" id="IPR001375">
    <property type="entry name" value="Peptidase_S9_cat"/>
</dbReference>
<organism evidence="4 5">
    <name type="scientific">Roseateles oligotrophus</name>
    <dbReference type="NCBI Taxonomy" id="1769250"/>
    <lineage>
        <taxon>Bacteria</taxon>
        <taxon>Pseudomonadati</taxon>
        <taxon>Pseudomonadota</taxon>
        <taxon>Betaproteobacteria</taxon>
        <taxon>Burkholderiales</taxon>
        <taxon>Sphaerotilaceae</taxon>
        <taxon>Roseateles</taxon>
    </lineage>
</organism>
<evidence type="ECO:0000256" key="1">
    <source>
        <dbReference type="ARBA" id="ARBA00022801"/>
    </source>
</evidence>
<dbReference type="InterPro" id="IPR029058">
    <property type="entry name" value="AB_hydrolase_fold"/>
</dbReference>
<proteinExistence type="predicted"/>
<keyword evidence="5" id="KW-1185">Reference proteome</keyword>